<dbReference type="GO" id="GO:0005737">
    <property type="term" value="C:cytoplasm"/>
    <property type="evidence" value="ECO:0007669"/>
    <property type="project" value="UniProtKB-SubCell"/>
</dbReference>
<keyword evidence="11" id="KW-1185">Reference proteome</keyword>
<evidence type="ECO:0000256" key="4">
    <source>
        <dbReference type="ARBA" id="ARBA00022771"/>
    </source>
</evidence>
<comment type="subcellular location">
    <subcellularLocation>
        <location evidence="1">Cytoplasm</location>
    </subcellularLocation>
</comment>
<protein>
    <recommendedName>
        <fullName evidence="9">RZ-type domain-containing protein</fullName>
    </recommendedName>
</protein>
<dbReference type="PROSITE" id="PS51981">
    <property type="entry name" value="ZF_RZ"/>
    <property type="match status" value="1"/>
</dbReference>
<name>A0A395ICK8_ASPHC</name>
<evidence type="ECO:0000256" key="1">
    <source>
        <dbReference type="ARBA" id="ARBA00004496"/>
    </source>
</evidence>
<keyword evidence="2" id="KW-0963">Cytoplasm</keyword>
<dbReference type="OrthoDB" id="2423195at2759"/>
<evidence type="ECO:0000256" key="6">
    <source>
        <dbReference type="ARBA" id="ARBA00022859"/>
    </source>
</evidence>
<dbReference type="EMBL" id="KZ824267">
    <property type="protein sequence ID" value="RAL17771.1"/>
    <property type="molecule type" value="Genomic_DNA"/>
</dbReference>
<keyword evidence="8" id="KW-0732">Signal</keyword>
<organism evidence="10 11">
    <name type="scientific">Aspergillus homomorphus (strain CBS 101889)</name>
    <dbReference type="NCBI Taxonomy" id="1450537"/>
    <lineage>
        <taxon>Eukaryota</taxon>
        <taxon>Fungi</taxon>
        <taxon>Dikarya</taxon>
        <taxon>Ascomycota</taxon>
        <taxon>Pezizomycotina</taxon>
        <taxon>Eurotiomycetes</taxon>
        <taxon>Eurotiomycetidae</taxon>
        <taxon>Eurotiales</taxon>
        <taxon>Aspergillaceae</taxon>
        <taxon>Aspergillus</taxon>
        <taxon>Aspergillus subgen. Circumdati</taxon>
    </lineage>
</organism>
<feature type="compositionally biased region" description="Basic and acidic residues" evidence="7">
    <location>
        <begin position="365"/>
        <end position="380"/>
    </location>
</feature>
<dbReference type="Pfam" id="PF20173">
    <property type="entry name" value="ZnF_RZ-type"/>
    <property type="match status" value="1"/>
</dbReference>
<dbReference type="Proteomes" id="UP000248961">
    <property type="component" value="Unassembled WGS sequence"/>
</dbReference>
<dbReference type="GO" id="GO:0008270">
    <property type="term" value="F:zinc ion binding"/>
    <property type="evidence" value="ECO:0007669"/>
    <property type="project" value="UniProtKB-KW"/>
</dbReference>
<feature type="chain" id="PRO_5017381701" description="RZ-type domain-containing protein" evidence="8">
    <location>
        <begin position="16"/>
        <end position="380"/>
    </location>
</feature>
<dbReference type="InterPro" id="IPR046439">
    <property type="entry name" value="ZF_RZ_dom"/>
</dbReference>
<feature type="region of interest" description="Disordered" evidence="7">
    <location>
        <begin position="356"/>
        <end position="380"/>
    </location>
</feature>
<keyword evidence="6" id="KW-0391">Immunity</keyword>
<accession>A0A395ICK8</accession>
<sequence length="380" mass="43179">MILILLSMNLLGSLSGPPCICGDKTIKDHMVDFVLGESYQEVNLDDNPSLLEPFSIDNIKTHASCRGPVSDIARYRRLVRRALLDESTKMLILYVNREYVPSCARTSPTKFTVSANHKGRWAEMLGLRQRIDRDRKRVTPEEQPYSRVRNLVTTARRRERPTEESFQPAPDILQMKGTPFRPLPSLYGSISLYLRTFLGLHRDAAKRSQTVIVIDLSRARKECKSLSIRRRGYIFLAQLHSFERSYAASSKVAEQHVVHAKEALDHAKGLCVFWPGHTRGLMEEIEGVEKMLRGTTFYTPVTNEERIAVIAATAREFRGTGHWYYCRNGHPFTIGECGMAMRRSVCPECGEPVGQESHAAAEGVTHARDLEEGMERMRLE</sequence>
<dbReference type="AlphaFoldDB" id="A0A395ICK8"/>
<evidence type="ECO:0000259" key="9">
    <source>
        <dbReference type="PROSITE" id="PS51981"/>
    </source>
</evidence>
<feature type="signal peptide" evidence="8">
    <location>
        <begin position="1"/>
        <end position="15"/>
    </location>
</feature>
<evidence type="ECO:0000256" key="7">
    <source>
        <dbReference type="SAM" id="MobiDB-lite"/>
    </source>
</evidence>
<proteinExistence type="predicted"/>
<reference evidence="10 11" key="1">
    <citation type="submission" date="2018-02" db="EMBL/GenBank/DDBJ databases">
        <title>The genomes of Aspergillus section Nigri reveals drivers in fungal speciation.</title>
        <authorList>
            <consortium name="DOE Joint Genome Institute"/>
            <person name="Vesth T.C."/>
            <person name="Nybo J."/>
            <person name="Theobald S."/>
            <person name="Brandl J."/>
            <person name="Frisvad J.C."/>
            <person name="Nielsen K.F."/>
            <person name="Lyhne E.K."/>
            <person name="Kogle M.E."/>
            <person name="Kuo A."/>
            <person name="Riley R."/>
            <person name="Clum A."/>
            <person name="Nolan M."/>
            <person name="Lipzen A."/>
            <person name="Salamov A."/>
            <person name="Henrissat B."/>
            <person name="Wiebenga A."/>
            <person name="De vries R.P."/>
            <person name="Grigoriev I.V."/>
            <person name="Mortensen U.H."/>
            <person name="Andersen M.R."/>
            <person name="Baker S.E."/>
        </authorList>
    </citation>
    <scope>NUCLEOTIDE SEQUENCE [LARGE SCALE GENOMIC DNA]</scope>
    <source>
        <strain evidence="10 11">CBS 101889</strain>
    </source>
</reference>
<evidence type="ECO:0000256" key="3">
    <source>
        <dbReference type="ARBA" id="ARBA00022723"/>
    </source>
</evidence>
<evidence type="ECO:0000256" key="2">
    <source>
        <dbReference type="ARBA" id="ARBA00022490"/>
    </source>
</evidence>
<keyword evidence="5" id="KW-0862">Zinc</keyword>
<dbReference type="STRING" id="1450537.A0A395ICK8"/>
<evidence type="ECO:0000313" key="11">
    <source>
        <dbReference type="Proteomes" id="UP000248961"/>
    </source>
</evidence>
<keyword evidence="3" id="KW-0479">Metal-binding</keyword>
<evidence type="ECO:0000313" key="10">
    <source>
        <dbReference type="EMBL" id="RAL17771.1"/>
    </source>
</evidence>
<evidence type="ECO:0000256" key="5">
    <source>
        <dbReference type="ARBA" id="ARBA00022833"/>
    </source>
</evidence>
<evidence type="ECO:0000256" key="8">
    <source>
        <dbReference type="SAM" id="SignalP"/>
    </source>
</evidence>
<keyword evidence="4" id="KW-0863">Zinc-finger</keyword>
<dbReference type="GO" id="GO:0002376">
    <property type="term" value="P:immune system process"/>
    <property type="evidence" value="ECO:0007669"/>
    <property type="project" value="UniProtKB-KW"/>
</dbReference>
<dbReference type="GeneID" id="37201746"/>
<dbReference type="VEuPathDB" id="FungiDB:BO97DRAFT_430713"/>
<dbReference type="RefSeq" id="XP_025556925.1">
    <property type="nucleotide sequence ID" value="XM_025697457.1"/>
</dbReference>
<gene>
    <name evidence="10" type="ORF">BO97DRAFT_430713</name>
</gene>
<feature type="domain" description="RZ-type" evidence="9">
    <location>
        <begin position="301"/>
        <end position="376"/>
    </location>
</feature>